<dbReference type="GO" id="GO:0019645">
    <property type="term" value="P:anaerobic electron transport chain"/>
    <property type="evidence" value="ECO:0007669"/>
    <property type="project" value="InterPro"/>
</dbReference>
<name>A0A1W1BHC7_9ZZZZ</name>
<organism evidence="2">
    <name type="scientific">hydrothermal vent metagenome</name>
    <dbReference type="NCBI Taxonomy" id="652676"/>
    <lineage>
        <taxon>unclassified sequences</taxon>
        <taxon>metagenomes</taxon>
        <taxon>ecological metagenomes</taxon>
    </lineage>
</organism>
<feature type="transmembrane region" description="Helical" evidence="1">
    <location>
        <begin position="249"/>
        <end position="271"/>
    </location>
</feature>
<feature type="transmembrane region" description="Helical" evidence="1">
    <location>
        <begin position="117"/>
        <end position="143"/>
    </location>
</feature>
<feature type="transmembrane region" description="Helical" evidence="1">
    <location>
        <begin position="51"/>
        <end position="71"/>
    </location>
</feature>
<dbReference type="GO" id="GO:0009389">
    <property type="term" value="F:dimethyl sulfoxide reductase activity"/>
    <property type="evidence" value="ECO:0007669"/>
    <property type="project" value="TreeGrafter"/>
</dbReference>
<keyword evidence="1" id="KW-0472">Membrane</keyword>
<evidence type="ECO:0000313" key="2">
    <source>
        <dbReference type="EMBL" id="SFV52964.1"/>
    </source>
</evidence>
<feature type="transmembrane region" description="Helical" evidence="1">
    <location>
        <begin position="277"/>
        <end position="296"/>
    </location>
</feature>
<dbReference type="EC" id="1.8.5.3" evidence="2"/>
<keyword evidence="1" id="KW-0812">Transmembrane</keyword>
<feature type="transmembrane region" description="Helical" evidence="1">
    <location>
        <begin position="7"/>
        <end position="31"/>
    </location>
</feature>
<feature type="transmembrane region" description="Helical" evidence="1">
    <location>
        <begin position="183"/>
        <end position="205"/>
    </location>
</feature>
<dbReference type="InterPro" id="IPR007059">
    <property type="entry name" value="DmsC"/>
</dbReference>
<keyword evidence="1" id="KW-1133">Transmembrane helix</keyword>
<gene>
    <name evidence="2" type="ORF">MNB_SUP05-5-790</name>
</gene>
<proteinExistence type="predicted"/>
<evidence type="ECO:0000256" key="1">
    <source>
        <dbReference type="SAM" id="Phobius"/>
    </source>
</evidence>
<dbReference type="GO" id="GO:0005886">
    <property type="term" value="C:plasma membrane"/>
    <property type="evidence" value="ECO:0007669"/>
    <property type="project" value="TreeGrafter"/>
</dbReference>
<feature type="transmembrane region" description="Helical" evidence="1">
    <location>
        <begin position="155"/>
        <end position="177"/>
    </location>
</feature>
<dbReference type="Pfam" id="PF04976">
    <property type="entry name" value="DmsC"/>
    <property type="match status" value="1"/>
</dbReference>
<accession>A0A1W1BHC7</accession>
<protein>
    <submittedName>
        <fullName evidence="2">Anaerobic dimethyl sulfoxide reductase chain C</fullName>
        <ecNumber evidence="2">1.8.5.3</ecNumber>
    </submittedName>
</protein>
<reference evidence="2" key="1">
    <citation type="submission" date="2016-10" db="EMBL/GenBank/DDBJ databases">
        <authorList>
            <person name="de Groot N.N."/>
        </authorList>
    </citation>
    <scope>NUCLEOTIDE SEQUENCE</scope>
</reference>
<dbReference type="GO" id="GO:0009390">
    <property type="term" value="C:dimethyl sulfoxide reductase complex"/>
    <property type="evidence" value="ECO:0007669"/>
    <property type="project" value="TreeGrafter"/>
</dbReference>
<dbReference type="PANTHER" id="PTHR38095">
    <property type="entry name" value="ANAEROBIC DIMETHYL SULFOXIDE REDUCTASE CHAIN YNFH"/>
    <property type="match status" value="1"/>
</dbReference>
<keyword evidence="2" id="KW-0560">Oxidoreductase</keyword>
<dbReference type="EMBL" id="FPHJ01000008">
    <property type="protein sequence ID" value="SFV52964.1"/>
    <property type="molecule type" value="Genomic_DNA"/>
</dbReference>
<dbReference type="AlphaFoldDB" id="A0A1W1BHC7"/>
<feature type="transmembrane region" description="Helical" evidence="1">
    <location>
        <begin position="92"/>
        <end position="111"/>
    </location>
</feature>
<sequence>MHPAFSVIFFTVTSGLGYGLLVMTAIMGFFIDPFNQPIIQQDIWRELLMASSGIGIALATLGLISSTLHLANVKNAWRAMFRFKSSWLSREGVFAILSFPIVFAYMAVVYWTDMSGLFSALTIMIILISLTTVFSTGMIYACLKTIRAWNTSLVPVNYILLSLLGGIFALNIIFAFYGASSTLLFEIMFVLLFLAFLMKVIYYFWIGQPSNLTVKSATGLAGPTRLLDNGESSKNFLSKEFGYDISARIVLIIRSLSILFIFIIPVILLLGELSFNTFVMILVIHYIGLFCERWLFFAEAKHVVNLFYGREV</sequence>
<dbReference type="PANTHER" id="PTHR38095:SF1">
    <property type="entry name" value="ANAEROBIC DIMETHYL SULFOXIDE REDUCTASE CHAIN YNFH"/>
    <property type="match status" value="1"/>
</dbReference>